<accession>A0A1R3I9G7</accession>
<dbReference type="PRINTS" id="PR00622">
    <property type="entry name" value="HISTONEH3"/>
</dbReference>
<dbReference type="EMBL" id="AWWV01010439">
    <property type="protein sequence ID" value="OMO79243.1"/>
    <property type="molecule type" value="Genomic_DNA"/>
</dbReference>
<feature type="region of interest" description="Disordered" evidence="3">
    <location>
        <begin position="109"/>
        <end position="173"/>
    </location>
</feature>
<comment type="similarity">
    <text evidence="1">Belongs to the histone H3 family.</text>
</comment>
<evidence type="ECO:0000313" key="4">
    <source>
        <dbReference type="EMBL" id="OMO79243.1"/>
    </source>
</evidence>
<dbReference type="Gene3D" id="1.10.20.10">
    <property type="entry name" value="Histone, subunit A"/>
    <property type="match status" value="1"/>
</dbReference>
<gene>
    <name evidence="4" type="ORF">CCACVL1_13812</name>
</gene>
<dbReference type="GO" id="GO:0030527">
    <property type="term" value="F:structural constituent of chromatin"/>
    <property type="evidence" value="ECO:0007669"/>
    <property type="project" value="InterPro"/>
</dbReference>
<proteinExistence type="inferred from homology"/>
<keyword evidence="5" id="KW-1185">Reference proteome</keyword>
<dbReference type="Gramene" id="OMO79243">
    <property type="protein sequence ID" value="OMO79243"/>
    <property type="gene ID" value="CCACVL1_13812"/>
</dbReference>
<sequence>MENIRKPWVVAKTGLNAARKSAATTGGVKKPHRYRPGTVALREIRKYQKSTELLSGNWLSRGLSVKLPQDFKDKYKSLVVEKYGQEAAETAQFDANVWKNAGGVRKRGQLYGGTEVPSPTVAANQGGGSENIEAGTSTSPNDPIQHRASEGNEANVLDDNEGSRDDGDIGRRW</sequence>
<comment type="caution">
    <text evidence="4">The sequence shown here is derived from an EMBL/GenBank/DDBJ whole genome shotgun (WGS) entry which is preliminary data.</text>
</comment>
<dbReference type="PANTHER" id="PTHR11426">
    <property type="entry name" value="HISTONE H3"/>
    <property type="match status" value="1"/>
</dbReference>
<protein>
    <submittedName>
        <fullName evidence="4">Histone H3</fullName>
    </submittedName>
</protein>
<dbReference type="SUPFAM" id="SSF47113">
    <property type="entry name" value="Histone-fold"/>
    <property type="match status" value="1"/>
</dbReference>
<dbReference type="STRING" id="210143.A0A1R3I9G7"/>
<dbReference type="GO" id="GO:0000786">
    <property type="term" value="C:nucleosome"/>
    <property type="evidence" value="ECO:0007669"/>
    <property type="project" value="InterPro"/>
</dbReference>
<dbReference type="Proteomes" id="UP000188268">
    <property type="component" value="Unassembled WGS sequence"/>
</dbReference>
<dbReference type="GO" id="GO:0003677">
    <property type="term" value="F:DNA binding"/>
    <property type="evidence" value="ECO:0007669"/>
    <property type="project" value="InterPro"/>
</dbReference>
<keyword evidence="2" id="KW-0007">Acetylation</keyword>
<reference evidence="4 5" key="1">
    <citation type="submission" date="2013-09" db="EMBL/GenBank/DDBJ databases">
        <title>Corchorus capsularis genome sequencing.</title>
        <authorList>
            <person name="Alam M."/>
            <person name="Haque M.S."/>
            <person name="Islam M.S."/>
            <person name="Emdad E.M."/>
            <person name="Islam M.M."/>
            <person name="Ahmed B."/>
            <person name="Halim A."/>
            <person name="Hossen Q.M.M."/>
            <person name="Hossain M.Z."/>
            <person name="Ahmed R."/>
            <person name="Khan M.M."/>
            <person name="Islam R."/>
            <person name="Rashid M.M."/>
            <person name="Khan S.A."/>
            <person name="Rahman M.S."/>
            <person name="Alam M."/>
        </authorList>
    </citation>
    <scope>NUCLEOTIDE SEQUENCE [LARGE SCALE GENOMIC DNA]</scope>
    <source>
        <strain evidence="5">cv. CVL-1</strain>
        <tissue evidence="4">Whole seedling</tissue>
    </source>
</reference>
<dbReference type="InterPro" id="IPR000164">
    <property type="entry name" value="Histone_H3/CENP-A"/>
</dbReference>
<evidence type="ECO:0000256" key="2">
    <source>
        <dbReference type="ARBA" id="ARBA00022990"/>
    </source>
</evidence>
<evidence type="ECO:0000313" key="5">
    <source>
        <dbReference type="Proteomes" id="UP000188268"/>
    </source>
</evidence>
<dbReference type="AlphaFoldDB" id="A0A1R3I9G7"/>
<dbReference type="OrthoDB" id="10411926at2759"/>
<evidence type="ECO:0000256" key="3">
    <source>
        <dbReference type="SAM" id="MobiDB-lite"/>
    </source>
</evidence>
<feature type="compositionally biased region" description="Basic and acidic residues" evidence="3">
    <location>
        <begin position="161"/>
        <end position="173"/>
    </location>
</feature>
<organism evidence="4 5">
    <name type="scientific">Corchorus capsularis</name>
    <name type="common">Jute</name>
    <dbReference type="NCBI Taxonomy" id="210143"/>
    <lineage>
        <taxon>Eukaryota</taxon>
        <taxon>Viridiplantae</taxon>
        <taxon>Streptophyta</taxon>
        <taxon>Embryophyta</taxon>
        <taxon>Tracheophyta</taxon>
        <taxon>Spermatophyta</taxon>
        <taxon>Magnoliopsida</taxon>
        <taxon>eudicotyledons</taxon>
        <taxon>Gunneridae</taxon>
        <taxon>Pentapetalae</taxon>
        <taxon>rosids</taxon>
        <taxon>malvids</taxon>
        <taxon>Malvales</taxon>
        <taxon>Malvaceae</taxon>
        <taxon>Grewioideae</taxon>
        <taxon>Apeibeae</taxon>
        <taxon>Corchorus</taxon>
    </lineage>
</organism>
<dbReference type="InterPro" id="IPR009072">
    <property type="entry name" value="Histone-fold"/>
</dbReference>
<dbReference type="GO" id="GO:0046982">
    <property type="term" value="F:protein heterodimerization activity"/>
    <property type="evidence" value="ECO:0007669"/>
    <property type="project" value="InterPro"/>
</dbReference>
<name>A0A1R3I9G7_COCAP</name>
<evidence type="ECO:0000256" key="1">
    <source>
        <dbReference type="ARBA" id="ARBA00010343"/>
    </source>
</evidence>